<keyword evidence="5" id="KW-1185">Reference proteome</keyword>
<comment type="caution">
    <text evidence="4">The sequence shown here is derived from an EMBL/GenBank/DDBJ whole genome shotgun (WGS) entry which is preliminary data.</text>
</comment>
<evidence type="ECO:0000256" key="1">
    <source>
        <dbReference type="SAM" id="MobiDB-lite"/>
    </source>
</evidence>
<feature type="signal peptide" evidence="3">
    <location>
        <begin position="1"/>
        <end position="33"/>
    </location>
</feature>
<evidence type="ECO:0008006" key="6">
    <source>
        <dbReference type="Google" id="ProtNLM"/>
    </source>
</evidence>
<dbReference type="AlphaFoldDB" id="A0A0B2BL11"/>
<organism evidence="4 5">
    <name type="scientific">Mumia flava</name>
    <dbReference type="NCBI Taxonomy" id="1348852"/>
    <lineage>
        <taxon>Bacteria</taxon>
        <taxon>Bacillati</taxon>
        <taxon>Actinomycetota</taxon>
        <taxon>Actinomycetes</taxon>
        <taxon>Propionibacteriales</taxon>
        <taxon>Nocardioidaceae</taxon>
        <taxon>Mumia</taxon>
    </lineage>
</organism>
<keyword evidence="2" id="KW-1133">Transmembrane helix</keyword>
<dbReference type="EMBL" id="PGEZ01000001">
    <property type="protein sequence ID" value="PJJ56351.1"/>
    <property type="molecule type" value="Genomic_DNA"/>
</dbReference>
<evidence type="ECO:0000313" key="4">
    <source>
        <dbReference type="EMBL" id="PJJ56351.1"/>
    </source>
</evidence>
<keyword evidence="2" id="KW-0472">Membrane</keyword>
<reference evidence="4 5" key="1">
    <citation type="submission" date="2017-11" db="EMBL/GenBank/DDBJ databases">
        <title>Genomic Encyclopedia of Archaeal and Bacterial Type Strains, Phase II (KMG-II): From Individual Species to Whole Genera.</title>
        <authorList>
            <person name="Goeker M."/>
        </authorList>
    </citation>
    <scope>NUCLEOTIDE SEQUENCE [LARGE SCALE GENOMIC DNA]</scope>
    <source>
        <strain evidence="4 5">DSM 27763</strain>
    </source>
</reference>
<dbReference type="OrthoDB" id="3791033at2"/>
<accession>A0A0B2BL11</accession>
<feature type="transmembrane region" description="Helical" evidence="2">
    <location>
        <begin position="426"/>
        <end position="447"/>
    </location>
</feature>
<feature type="region of interest" description="Disordered" evidence="1">
    <location>
        <begin position="383"/>
        <end position="418"/>
    </location>
</feature>
<feature type="chain" id="PRO_5015034403" description="LPXTG-motif cell wall-anchored protein" evidence="3">
    <location>
        <begin position="34"/>
        <end position="457"/>
    </location>
</feature>
<evidence type="ECO:0000256" key="2">
    <source>
        <dbReference type="SAM" id="Phobius"/>
    </source>
</evidence>
<sequence>MSARARRSAALRVVASAVLAAGALVLTSPPAQAVAPTGGCWVWYAGTPSSNISTSLAPWADAASAPAGPADHTITLSPSDPAPGQRVTIEYAFNKGPKNGGPAAAVAGTFTFSVNDGTEVTASKDFGTVAGGAAIPGSTVTTSFVAVEGDNDVRLEGAVFRATAFDIRIDCNGQTSGTAQTNPRTAPLPTNVTASVVASGDPVDPEPTTAPTTTPPTTTPTTAPTSAPTSAATTAPTTSTPTAAREGEPATGDVTFACTLEPLGTEFDYPAEISVLGYRAADSDPVTLQGELSDLPGIAPLPINGTMDVTLDLVAGGQDVTLSGGGHVEAATKAPVPVPVLTGEMTSEEAEIDMAVTGFTFDFPDLDISADCTGDAELSRMVVGSEVPPDGGDGGGGDGDGSGGGDGGGTASGGGTLPQTGGTDGLVVAALWAGALLLLGSAGLVLVPGRRRTAAGG</sequence>
<feature type="compositionally biased region" description="Gly residues" evidence="1">
    <location>
        <begin position="391"/>
        <end position="416"/>
    </location>
</feature>
<evidence type="ECO:0000313" key="5">
    <source>
        <dbReference type="Proteomes" id="UP000230842"/>
    </source>
</evidence>
<evidence type="ECO:0000256" key="3">
    <source>
        <dbReference type="SAM" id="SignalP"/>
    </source>
</evidence>
<dbReference type="Proteomes" id="UP000230842">
    <property type="component" value="Unassembled WGS sequence"/>
</dbReference>
<gene>
    <name evidence="4" type="ORF">CLV56_0557</name>
</gene>
<feature type="region of interest" description="Disordered" evidence="1">
    <location>
        <begin position="196"/>
        <end position="251"/>
    </location>
</feature>
<proteinExistence type="predicted"/>
<feature type="compositionally biased region" description="Low complexity" evidence="1">
    <location>
        <begin position="219"/>
        <end position="244"/>
    </location>
</feature>
<name>A0A0B2BL11_9ACTN</name>
<protein>
    <recommendedName>
        <fullName evidence="6">LPXTG-motif cell wall-anchored protein</fullName>
    </recommendedName>
</protein>
<keyword evidence="3" id="KW-0732">Signal</keyword>
<dbReference type="RefSeq" id="WP_039348691.1">
    <property type="nucleotide sequence ID" value="NZ_PGEZ01000001.1"/>
</dbReference>
<keyword evidence="2" id="KW-0812">Transmembrane</keyword>